<reference evidence="11" key="1">
    <citation type="submission" date="2020-02" db="EMBL/GenBank/DDBJ databases">
        <authorList>
            <person name="Palmer J.M."/>
        </authorList>
    </citation>
    <scope>NUCLEOTIDE SEQUENCE</scope>
    <source>
        <strain evidence="11">EPUS1.4</strain>
        <tissue evidence="11">Thallus</tissue>
    </source>
</reference>
<dbReference type="InterPro" id="IPR011583">
    <property type="entry name" value="Chitinase_II/V-like_cat"/>
</dbReference>
<dbReference type="Gene3D" id="3.20.20.80">
    <property type="entry name" value="Glycosidases"/>
    <property type="match status" value="1"/>
</dbReference>
<evidence type="ECO:0000256" key="3">
    <source>
        <dbReference type="ARBA" id="ARBA00012729"/>
    </source>
</evidence>
<dbReference type="InterPro" id="IPR001579">
    <property type="entry name" value="Glyco_hydro_18_chit_AS"/>
</dbReference>
<evidence type="ECO:0000256" key="5">
    <source>
        <dbReference type="ARBA" id="ARBA00023024"/>
    </source>
</evidence>
<comment type="caution">
    <text evidence="11">The sequence shown here is derived from an EMBL/GenBank/DDBJ whole genome shotgun (WGS) entry which is preliminary data.</text>
</comment>
<sequence>MQTYGFDGVDIDWECPVAPERGGIPADYRNYVSFLKNLKAALGSSGHNYGLTLTLPSSYWYMQHFDIIAMEKIVDWFNVMTYDLHGTWDSTDRFIGPICQCSYQSYRDRSDHGPIDPDNIVMGLGFYGRSFTLANSGCSTPGCSFSSGGGPGKCSASAGTLMFSEVQGLINDGVAPTLDKEAAVKQVVWDNNQWVSFDDAETFKLKIDYANQKCLGGTMVWAVSTDDGNYTAAAAYSKHNGLSNKAVFSPWLGTPTPPKEVVNTCVGGDCDANCPAGTQPVQTGSGKDQGNIGIFSFCKNGKSRNYCCPSGREIPKCSWRSGKYAPFCGGSCDKAEVQVATESEDCWTGHKALCCSSTQSDAAIGQCKWEGAAPFCGRHGRVGEHYGCDEDDRYEETYDSTGSIGDQWCFCRYKSFCCTKPPPFANCNWSSKDSPWLHPFICPTGCGPDQQIVAQDPTKLLCDVGSSFYCCDAPTSSTDDNDLSLNFCVPLDNDYLLSNEYDDDGNPADIIELYWYENQVFVVPNDADPSIDHYNHPEVCLPDGECFKIPEVGHPDVQALLVEIQSNWTSTTVKRTLESSDELIKRGRARSSLVRFPTNRRVRFIAATYNTVAELAGRGRKFWSTPAGKISKTICLNNAASFLGRQLGRKYVTEHVTELQTRAQFAQSLADNKYPDGTVPQGIATNYDWEQVFGDNGYMKMTWTQLGVARPAGLSGKTPIESIYRALGSKGADGDDSNLLVCDAATNSLKTSAWAMHSNIIGTERWKHATPQQRLSFLNNIDQSLVPYLNSAEAQAALKHGYDTQQAGLHKEWYSRFFYEVNANLQIFYQAKVQSEITNWAGGSQAYAAYKAVQRNKIVSNLRGRSSIPGTLTILYAFVV</sequence>
<feature type="domain" description="GH18" evidence="10">
    <location>
        <begin position="1"/>
        <end position="243"/>
    </location>
</feature>
<dbReference type="EMBL" id="JAACFV010000102">
    <property type="protein sequence ID" value="KAF7505728.1"/>
    <property type="molecule type" value="Genomic_DNA"/>
</dbReference>
<evidence type="ECO:0000259" key="10">
    <source>
        <dbReference type="PROSITE" id="PS51910"/>
    </source>
</evidence>
<dbReference type="InterPro" id="IPR001223">
    <property type="entry name" value="Glyco_hydro18_cat"/>
</dbReference>
<dbReference type="PANTHER" id="PTHR11177:SF333">
    <property type="entry name" value="CHITINASE"/>
    <property type="match status" value="1"/>
</dbReference>
<name>A0A8H7AAT3_9EURO</name>
<dbReference type="AlphaFoldDB" id="A0A8H7AAT3"/>
<dbReference type="OrthoDB" id="73875at2759"/>
<accession>A0A8H7AAT3</accession>
<evidence type="ECO:0000313" key="12">
    <source>
        <dbReference type="Proteomes" id="UP000606974"/>
    </source>
</evidence>
<dbReference type="Gene3D" id="3.10.50.10">
    <property type="match status" value="1"/>
</dbReference>
<evidence type="ECO:0000256" key="7">
    <source>
        <dbReference type="ARBA" id="ARBA00023295"/>
    </source>
</evidence>
<dbReference type="GO" id="GO:0000272">
    <property type="term" value="P:polysaccharide catabolic process"/>
    <property type="evidence" value="ECO:0007669"/>
    <property type="project" value="UniProtKB-KW"/>
</dbReference>
<keyword evidence="7 9" id="KW-0326">Glycosidase</keyword>
<dbReference type="PANTHER" id="PTHR11177">
    <property type="entry name" value="CHITINASE"/>
    <property type="match status" value="1"/>
</dbReference>
<dbReference type="SMART" id="SM00636">
    <property type="entry name" value="Glyco_18"/>
    <property type="match status" value="1"/>
</dbReference>
<organism evidence="11 12">
    <name type="scientific">Endocarpon pusillum</name>
    <dbReference type="NCBI Taxonomy" id="364733"/>
    <lineage>
        <taxon>Eukaryota</taxon>
        <taxon>Fungi</taxon>
        <taxon>Dikarya</taxon>
        <taxon>Ascomycota</taxon>
        <taxon>Pezizomycotina</taxon>
        <taxon>Eurotiomycetes</taxon>
        <taxon>Chaetothyriomycetidae</taxon>
        <taxon>Verrucariales</taxon>
        <taxon>Verrucariaceae</taxon>
        <taxon>Endocarpon</taxon>
    </lineage>
</organism>
<evidence type="ECO:0000256" key="1">
    <source>
        <dbReference type="ARBA" id="ARBA00000822"/>
    </source>
</evidence>
<keyword evidence="8" id="KW-0624">Polysaccharide degradation</keyword>
<evidence type="ECO:0000256" key="6">
    <source>
        <dbReference type="ARBA" id="ARBA00023277"/>
    </source>
</evidence>
<dbReference type="SUPFAM" id="SSF54556">
    <property type="entry name" value="Chitinase insertion domain"/>
    <property type="match status" value="1"/>
</dbReference>
<dbReference type="InterPro" id="IPR050314">
    <property type="entry name" value="Glycosyl_Hydrlase_18"/>
</dbReference>
<proteinExistence type="inferred from homology"/>
<dbReference type="InterPro" id="IPR017853">
    <property type="entry name" value="GH"/>
</dbReference>
<keyword evidence="12" id="KW-1185">Reference proteome</keyword>
<dbReference type="PROSITE" id="PS51910">
    <property type="entry name" value="GH18_2"/>
    <property type="match status" value="1"/>
</dbReference>
<evidence type="ECO:0000256" key="4">
    <source>
        <dbReference type="ARBA" id="ARBA00022801"/>
    </source>
</evidence>
<dbReference type="Proteomes" id="UP000606974">
    <property type="component" value="Unassembled WGS sequence"/>
</dbReference>
<keyword evidence="6" id="KW-0119">Carbohydrate metabolism</keyword>
<evidence type="ECO:0000256" key="2">
    <source>
        <dbReference type="ARBA" id="ARBA00008682"/>
    </source>
</evidence>
<dbReference type="GO" id="GO:0006032">
    <property type="term" value="P:chitin catabolic process"/>
    <property type="evidence" value="ECO:0007669"/>
    <property type="project" value="UniProtKB-KW"/>
</dbReference>
<comment type="catalytic activity">
    <reaction evidence="1">
        <text>Random endo-hydrolysis of N-acetyl-beta-D-glucosaminide (1-&gt;4)-beta-linkages in chitin and chitodextrins.</text>
        <dbReference type="EC" id="3.2.1.14"/>
    </reaction>
</comment>
<dbReference type="SUPFAM" id="SSF51445">
    <property type="entry name" value="(Trans)glycosidases"/>
    <property type="match status" value="1"/>
</dbReference>
<evidence type="ECO:0000256" key="9">
    <source>
        <dbReference type="RuleBase" id="RU000489"/>
    </source>
</evidence>
<comment type="similarity">
    <text evidence="2">Belongs to the glycosyl hydrolase 18 family. Chitinase class V subfamily.</text>
</comment>
<evidence type="ECO:0000256" key="8">
    <source>
        <dbReference type="ARBA" id="ARBA00023326"/>
    </source>
</evidence>
<dbReference type="GO" id="GO:0008061">
    <property type="term" value="F:chitin binding"/>
    <property type="evidence" value="ECO:0007669"/>
    <property type="project" value="InterPro"/>
</dbReference>
<evidence type="ECO:0000313" key="11">
    <source>
        <dbReference type="EMBL" id="KAF7505728.1"/>
    </source>
</evidence>
<dbReference type="PROSITE" id="PS01095">
    <property type="entry name" value="GH18_1"/>
    <property type="match status" value="1"/>
</dbReference>
<keyword evidence="5" id="KW-0146">Chitin degradation</keyword>
<dbReference type="InterPro" id="IPR029070">
    <property type="entry name" value="Chitinase_insertion_sf"/>
</dbReference>
<protein>
    <recommendedName>
        <fullName evidence="3">chitinase</fullName>
        <ecNumber evidence="3">3.2.1.14</ecNumber>
    </recommendedName>
</protein>
<dbReference type="EC" id="3.2.1.14" evidence="3"/>
<dbReference type="Pfam" id="PF00704">
    <property type="entry name" value="Glyco_hydro_18"/>
    <property type="match status" value="1"/>
</dbReference>
<dbReference type="GO" id="GO:0008843">
    <property type="term" value="F:endochitinase activity"/>
    <property type="evidence" value="ECO:0007669"/>
    <property type="project" value="UniProtKB-EC"/>
</dbReference>
<gene>
    <name evidence="11" type="ORF">GJ744_000494</name>
</gene>
<keyword evidence="4 9" id="KW-0378">Hydrolase</keyword>